<sequence length="115" mass="12326">MKANTIPIPKPIVGLVNAVAIAVPQPTAKFAPRKCIRSFGWITPLITELTSMALNAAFGVGDIMLMYCRQYIHTNAVVTHDNCEVVPAIRETSDRDIDALTGAEPVSPATMHAAP</sequence>
<protein>
    <submittedName>
        <fullName evidence="2">Uncharacterized protein</fullName>
    </submittedName>
</protein>
<dbReference type="EMBL" id="HBKQ01048376">
    <property type="protein sequence ID" value="CAE2273356.1"/>
    <property type="molecule type" value="Transcribed_RNA"/>
</dbReference>
<reference evidence="2" key="1">
    <citation type="submission" date="2021-01" db="EMBL/GenBank/DDBJ databases">
        <authorList>
            <person name="Corre E."/>
            <person name="Pelletier E."/>
            <person name="Niang G."/>
            <person name="Scheremetjew M."/>
            <person name="Finn R."/>
            <person name="Kale V."/>
            <person name="Holt S."/>
            <person name="Cochrane G."/>
            <person name="Meng A."/>
            <person name="Brown T."/>
            <person name="Cohen L."/>
        </authorList>
    </citation>
    <scope>NUCLEOTIDE SEQUENCE</scope>
    <source>
        <strain evidence="2">Isolate 1302-5</strain>
    </source>
</reference>
<proteinExistence type="predicted"/>
<name>A0A7S4JT15_9STRA</name>
<feature type="region of interest" description="Disordered" evidence="1">
    <location>
        <begin position="96"/>
        <end position="115"/>
    </location>
</feature>
<evidence type="ECO:0000313" key="2">
    <source>
        <dbReference type="EMBL" id="CAE2273356.1"/>
    </source>
</evidence>
<accession>A0A7S4JT15</accession>
<evidence type="ECO:0000256" key="1">
    <source>
        <dbReference type="SAM" id="MobiDB-lite"/>
    </source>
</evidence>
<organism evidence="2">
    <name type="scientific">Odontella aurita</name>
    <dbReference type="NCBI Taxonomy" id="265563"/>
    <lineage>
        <taxon>Eukaryota</taxon>
        <taxon>Sar</taxon>
        <taxon>Stramenopiles</taxon>
        <taxon>Ochrophyta</taxon>
        <taxon>Bacillariophyta</taxon>
        <taxon>Mediophyceae</taxon>
        <taxon>Biddulphiophycidae</taxon>
        <taxon>Eupodiscales</taxon>
        <taxon>Odontellaceae</taxon>
        <taxon>Odontella</taxon>
    </lineage>
</organism>
<dbReference type="AlphaFoldDB" id="A0A7S4JT15"/>
<gene>
    <name evidence="2" type="ORF">OAUR00152_LOCUS33400</name>
</gene>